<evidence type="ECO:0000313" key="2">
    <source>
        <dbReference type="Proteomes" id="UP000017127"/>
    </source>
</evidence>
<protein>
    <submittedName>
        <fullName evidence="1">Uncharacterized protein</fullName>
    </submittedName>
</protein>
<reference evidence="1 2" key="1">
    <citation type="journal article" date="2013" name="Front. Microbiol.">
        <title>Comparative genomic analyses of the cyanobacterium, Lyngbya aestuarii BL J, a powerful hydrogen producer.</title>
        <authorList>
            <person name="Kothari A."/>
            <person name="Vaughn M."/>
            <person name="Garcia-Pichel F."/>
        </authorList>
    </citation>
    <scope>NUCLEOTIDE SEQUENCE [LARGE SCALE GENOMIC DNA]</scope>
    <source>
        <strain evidence="1 2">BL J</strain>
    </source>
</reference>
<organism evidence="1 2">
    <name type="scientific">Lyngbya aestuarii BL J</name>
    <dbReference type="NCBI Taxonomy" id="1348334"/>
    <lineage>
        <taxon>Bacteria</taxon>
        <taxon>Bacillati</taxon>
        <taxon>Cyanobacteriota</taxon>
        <taxon>Cyanophyceae</taxon>
        <taxon>Oscillatoriophycideae</taxon>
        <taxon>Oscillatoriales</taxon>
        <taxon>Microcoleaceae</taxon>
        <taxon>Lyngbya</taxon>
    </lineage>
</organism>
<accession>U7QMH7</accession>
<dbReference type="AlphaFoldDB" id="U7QMH7"/>
<sequence length="56" mass="6509">MTSKVMAQELGFWGEQTKPHCIQDALPKQDVSQEENSKIILFHCGREEYTTQPPFR</sequence>
<evidence type="ECO:0000313" key="1">
    <source>
        <dbReference type="EMBL" id="ERT09184.1"/>
    </source>
</evidence>
<name>U7QMH7_9CYAN</name>
<proteinExistence type="predicted"/>
<keyword evidence="2" id="KW-1185">Reference proteome</keyword>
<dbReference type="Proteomes" id="UP000017127">
    <property type="component" value="Unassembled WGS sequence"/>
</dbReference>
<dbReference type="EMBL" id="AUZM01000005">
    <property type="protein sequence ID" value="ERT09184.1"/>
    <property type="molecule type" value="Genomic_DNA"/>
</dbReference>
<comment type="caution">
    <text evidence="1">The sequence shown here is derived from an EMBL/GenBank/DDBJ whole genome shotgun (WGS) entry which is preliminary data.</text>
</comment>
<gene>
    <name evidence="1" type="ORF">M595_0874</name>
</gene>